<protein>
    <submittedName>
        <fullName evidence="1">Uncharacterized protein</fullName>
    </submittedName>
</protein>
<name>A0A482X5K4_LAOST</name>
<evidence type="ECO:0000313" key="1">
    <source>
        <dbReference type="EMBL" id="RZF41013.1"/>
    </source>
</evidence>
<dbReference type="EMBL" id="QKKF02017260">
    <property type="protein sequence ID" value="RZF41013.1"/>
    <property type="molecule type" value="Genomic_DNA"/>
</dbReference>
<comment type="caution">
    <text evidence="1">The sequence shown here is derived from an EMBL/GenBank/DDBJ whole genome shotgun (WGS) entry which is preliminary data.</text>
</comment>
<evidence type="ECO:0000313" key="2">
    <source>
        <dbReference type="Proteomes" id="UP000291343"/>
    </source>
</evidence>
<dbReference type="AlphaFoldDB" id="A0A482X5K4"/>
<dbReference type="Proteomes" id="UP000291343">
    <property type="component" value="Unassembled WGS sequence"/>
</dbReference>
<gene>
    <name evidence="1" type="ORF">LSTR_LSTR002645</name>
</gene>
<reference evidence="1 2" key="1">
    <citation type="journal article" date="2017" name="Gigascience">
        <title>Genome sequence of the small brown planthopper, Laodelphax striatellus.</title>
        <authorList>
            <person name="Zhu J."/>
            <person name="Jiang F."/>
            <person name="Wang X."/>
            <person name="Yang P."/>
            <person name="Bao Y."/>
            <person name="Zhao W."/>
            <person name="Wang W."/>
            <person name="Lu H."/>
            <person name="Wang Q."/>
            <person name="Cui N."/>
            <person name="Li J."/>
            <person name="Chen X."/>
            <person name="Luo L."/>
            <person name="Yu J."/>
            <person name="Kang L."/>
            <person name="Cui F."/>
        </authorList>
    </citation>
    <scope>NUCLEOTIDE SEQUENCE [LARGE SCALE GENOMIC DNA]</scope>
    <source>
        <strain evidence="1">Lst14</strain>
    </source>
</reference>
<proteinExistence type="predicted"/>
<keyword evidence="2" id="KW-1185">Reference proteome</keyword>
<accession>A0A482X5K4</accession>
<organism evidence="1 2">
    <name type="scientific">Laodelphax striatellus</name>
    <name type="common">Small brown planthopper</name>
    <name type="synonym">Delphax striatella</name>
    <dbReference type="NCBI Taxonomy" id="195883"/>
    <lineage>
        <taxon>Eukaryota</taxon>
        <taxon>Metazoa</taxon>
        <taxon>Ecdysozoa</taxon>
        <taxon>Arthropoda</taxon>
        <taxon>Hexapoda</taxon>
        <taxon>Insecta</taxon>
        <taxon>Pterygota</taxon>
        <taxon>Neoptera</taxon>
        <taxon>Paraneoptera</taxon>
        <taxon>Hemiptera</taxon>
        <taxon>Auchenorrhyncha</taxon>
        <taxon>Fulgoroidea</taxon>
        <taxon>Delphacidae</taxon>
        <taxon>Criomorphinae</taxon>
        <taxon>Laodelphax</taxon>
    </lineage>
</organism>
<dbReference type="InParanoid" id="A0A482X5K4"/>
<sequence>MAYKRSGLDARLDCQVPLERQARPGRCYCYSLQTFIREEVNGICFTFSQKQSDCTAKVAGLIQANKLNQYNIRCLPMLIGYNLANVPNQSKDDLGHMVAMG</sequence>